<feature type="compositionally biased region" description="Low complexity" evidence="1">
    <location>
        <begin position="61"/>
        <end position="72"/>
    </location>
</feature>
<keyword evidence="2" id="KW-0732">Signal</keyword>
<comment type="caution">
    <text evidence="3">The sequence shown here is derived from an EMBL/GenBank/DDBJ whole genome shotgun (WGS) entry which is preliminary data.</text>
</comment>
<accession>A0ABN9TC18</accession>
<evidence type="ECO:0000313" key="3">
    <source>
        <dbReference type="EMBL" id="CAK0843236.1"/>
    </source>
</evidence>
<protein>
    <submittedName>
        <fullName evidence="3">Uncharacterized protein</fullName>
    </submittedName>
</protein>
<evidence type="ECO:0000256" key="1">
    <source>
        <dbReference type="SAM" id="MobiDB-lite"/>
    </source>
</evidence>
<feature type="chain" id="PRO_5046688305" evidence="2">
    <location>
        <begin position="27"/>
        <end position="131"/>
    </location>
</feature>
<evidence type="ECO:0000256" key="2">
    <source>
        <dbReference type="SAM" id="SignalP"/>
    </source>
</evidence>
<organism evidence="3 4">
    <name type="scientific">Prorocentrum cordatum</name>
    <dbReference type="NCBI Taxonomy" id="2364126"/>
    <lineage>
        <taxon>Eukaryota</taxon>
        <taxon>Sar</taxon>
        <taxon>Alveolata</taxon>
        <taxon>Dinophyceae</taxon>
        <taxon>Prorocentrales</taxon>
        <taxon>Prorocentraceae</taxon>
        <taxon>Prorocentrum</taxon>
    </lineage>
</organism>
<feature type="signal peptide" evidence="2">
    <location>
        <begin position="1"/>
        <end position="26"/>
    </location>
</feature>
<sequence length="131" mass="13484">MLANMRIVSSLMVWILRNVILPTTAPTSPLRCKICLKGVQTRYGARAPSRGPCRPLPADCPGRAGAPGLEPAPGGGDASHRQSSGGLGAAAAPSRVLEDCFEDEVRHAGTEAAFARSPPRAALGSSGGARR</sequence>
<gene>
    <name evidence="3" type="ORF">PCOR1329_LOCUS37651</name>
</gene>
<feature type="region of interest" description="Disordered" evidence="1">
    <location>
        <begin position="109"/>
        <end position="131"/>
    </location>
</feature>
<dbReference type="EMBL" id="CAUYUJ010014563">
    <property type="protein sequence ID" value="CAK0843236.1"/>
    <property type="molecule type" value="Genomic_DNA"/>
</dbReference>
<name>A0ABN9TC18_9DINO</name>
<evidence type="ECO:0000313" key="4">
    <source>
        <dbReference type="Proteomes" id="UP001189429"/>
    </source>
</evidence>
<keyword evidence="4" id="KW-1185">Reference proteome</keyword>
<feature type="region of interest" description="Disordered" evidence="1">
    <location>
        <begin position="44"/>
        <end position="91"/>
    </location>
</feature>
<proteinExistence type="predicted"/>
<reference evidence="3" key="1">
    <citation type="submission" date="2023-10" db="EMBL/GenBank/DDBJ databases">
        <authorList>
            <person name="Chen Y."/>
            <person name="Shah S."/>
            <person name="Dougan E. K."/>
            <person name="Thang M."/>
            <person name="Chan C."/>
        </authorList>
    </citation>
    <scope>NUCLEOTIDE SEQUENCE [LARGE SCALE GENOMIC DNA]</scope>
</reference>
<dbReference type="Proteomes" id="UP001189429">
    <property type="component" value="Unassembled WGS sequence"/>
</dbReference>